<evidence type="ECO:0000256" key="6">
    <source>
        <dbReference type="ARBA" id="ARBA00022989"/>
    </source>
</evidence>
<protein>
    <submittedName>
        <fullName evidence="13">Olfactory receptor family 10 subfamily J member 3</fullName>
    </submittedName>
</protein>
<dbReference type="Ensembl" id="ENSTGET00000006870.1">
    <property type="protein sequence ID" value="ENSTGEP00000005676.1"/>
    <property type="gene ID" value="ENSTGEG00000004704.1"/>
</dbReference>
<evidence type="ECO:0000256" key="7">
    <source>
        <dbReference type="ARBA" id="ARBA00023040"/>
    </source>
</evidence>
<dbReference type="Gene3D" id="1.20.1070.10">
    <property type="entry name" value="Rhodopsin 7-helix transmembrane proteins"/>
    <property type="match status" value="1"/>
</dbReference>
<dbReference type="GO" id="GO:0004930">
    <property type="term" value="F:G protein-coupled receptor activity"/>
    <property type="evidence" value="ECO:0007669"/>
    <property type="project" value="UniProtKB-KW"/>
</dbReference>
<evidence type="ECO:0000256" key="9">
    <source>
        <dbReference type="ARBA" id="ARBA00023170"/>
    </source>
</evidence>
<feature type="transmembrane region" description="Helical" evidence="11">
    <location>
        <begin position="24"/>
        <end position="48"/>
    </location>
</feature>
<evidence type="ECO:0000256" key="10">
    <source>
        <dbReference type="ARBA" id="ARBA00023224"/>
    </source>
</evidence>
<proteinExistence type="predicted"/>
<keyword evidence="6 11" id="KW-1133">Transmembrane helix</keyword>
<dbReference type="Proteomes" id="UP000694411">
    <property type="component" value="Chromosome 1"/>
</dbReference>
<reference evidence="13" key="2">
    <citation type="submission" date="2025-08" db="UniProtKB">
        <authorList>
            <consortium name="Ensembl"/>
        </authorList>
    </citation>
    <scope>IDENTIFICATION</scope>
</reference>
<evidence type="ECO:0000256" key="4">
    <source>
        <dbReference type="ARBA" id="ARBA00022692"/>
    </source>
</evidence>
<reference evidence="13" key="3">
    <citation type="submission" date="2025-09" db="UniProtKB">
        <authorList>
            <consortium name="Ensembl"/>
        </authorList>
    </citation>
    <scope>IDENTIFICATION</scope>
</reference>
<keyword evidence="3" id="KW-0716">Sensory transduction</keyword>
<dbReference type="PROSITE" id="PS50262">
    <property type="entry name" value="G_PROTEIN_RECEP_F1_2"/>
    <property type="match status" value="1"/>
</dbReference>
<feature type="transmembrane region" description="Helical" evidence="11">
    <location>
        <begin position="183"/>
        <end position="208"/>
    </location>
</feature>
<feature type="domain" description="G-protein coupled receptors family 1 profile" evidence="12">
    <location>
        <begin position="40"/>
        <end position="276"/>
    </location>
</feature>
<keyword evidence="10" id="KW-0807">Transducer</keyword>
<dbReference type="PRINTS" id="PR00245">
    <property type="entry name" value="OLFACTORYR"/>
</dbReference>
<reference evidence="13" key="1">
    <citation type="submission" date="2018-05" db="EMBL/GenBank/DDBJ databases">
        <title>Whole genome of Theropithecus gelada.</title>
        <authorList>
            <person name="Chiou K.L."/>
            <person name="Snyder-Mackler N."/>
        </authorList>
    </citation>
    <scope>NUCLEOTIDE SEQUENCE [LARGE SCALE GENOMIC DNA]</scope>
</reference>
<evidence type="ECO:0000256" key="8">
    <source>
        <dbReference type="ARBA" id="ARBA00023136"/>
    </source>
</evidence>
<keyword evidence="9" id="KW-0675">Receptor</keyword>
<evidence type="ECO:0000259" key="12">
    <source>
        <dbReference type="PROSITE" id="PS50262"/>
    </source>
</evidence>
<dbReference type="PANTHER" id="PTHR26453">
    <property type="entry name" value="OLFACTORY RECEPTOR"/>
    <property type="match status" value="1"/>
</dbReference>
<evidence type="ECO:0000256" key="5">
    <source>
        <dbReference type="ARBA" id="ARBA00022725"/>
    </source>
</evidence>
<evidence type="ECO:0000313" key="14">
    <source>
        <dbReference type="Proteomes" id="UP000694411"/>
    </source>
</evidence>
<feature type="transmembrane region" description="Helical" evidence="11">
    <location>
        <begin position="60"/>
        <end position="80"/>
    </location>
</feature>
<keyword evidence="4 11" id="KW-0812">Transmembrane</keyword>
<dbReference type="InterPro" id="IPR000725">
    <property type="entry name" value="Olfact_rcpt"/>
</dbReference>
<evidence type="ECO:0000256" key="11">
    <source>
        <dbReference type="SAM" id="Phobius"/>
    </source>
</evidence>
<evidence type="ECO:0000256" key="1">
    <source>
        <dbReference type="ARBA" id="ARBA00004651"/>
    </source>
</evidence>
<dbReference type="SUPFAM" id="SSF81321">
    <property type="entry name" value="Family A G protein-coupled receptor-like"/>
    <property type="match status" value="1"/>
</dbReference>
<dbReference type="Pfam" id="PF13853">
    <property type="entry name" value="7tm_4"/>
    <property type="match status" value="1"/>
</dbReference>
<keyword evidence="7" id="KW-0297">G-protein coupled receptor</keyword>
<keyword evidence="5" id="KW-0552">Olfaction</keyword>
<keyword evidence="8 11" id="KW-0472">Membrane</keyword>
<dbReference type="AlphaFoldDB" id="A0A8D2EHW4"/>
<accession>A0A8D2EHW4</accession>
<keyword evidence="14" id="KW-1185">Reference proteome</keyword>
<name>A0A8D2EHW4_THEGE</name>
<feature type="transmembrane region" description="Helical" evidence="11">
    <location>
        <begin position="86"/>
        <end position="106"/>
    </location>
</feature>
<comment type="subcellular location">
    <subcellularLocation>
        <location evidence="1">Cell membrane</location>
        <topology evidence="1">Multi-pass membrane protein</topology>
    </subcellularLocation>
</comment>
<keyword evidence="2" id="KW-1003">Cell membrane</keyword>
<feature type="transmembrane region" description="Helical" evidence="11">
    <location>
        <begin position="258"/>
        <end position="278"/>
    </location>
</feature>
<dbReference type="FunFam" id="1.20.1070.10:FF:000015">
    <property type="entry name" value="Olfactory receptor"/>
    <property type="match status" value="1"/>
</dbReference>
<dbReference type="GO" id="GO:0004984">
    <property type="term" value="F:olfactory receptor activity"/>
    <property type="evidence" value="ECO:0007669"/>
    <property type="project" value="InterPro"/>
</dbReference>
<evidence type="ECO:0000256" key="3">
    <source>
        <dbReference type="ARBA" id="ARBA00022606"/>
    </source>
</evidence>
<evidence type="ECO:0000313" key="13">
    <source>
        <dbReference type="Ensembl" id="ENSTGEP00000005676.1"/>
    </source>
</evidence>
<dbReference type="GO" id="GO:0005886">
    <property type="term" value="C:plasma membrane"/>
    <property type="evidence" value="ECO:0007669"/>
    <property type="project" value="UniProtKB-SubCell"/>
</dbReference>
<dbReference type="InterPro" id="IPR017452">
    <property type="entry name" value="GPCR_Rhodpsn_7TM"/>
</dbReference>
<evidence type="ECO:0000256" key="2">
    <source>
        <dbReference type="ARBA" id="ARBA00022475"/>
    </source>
</evidence>
<sequence>MQRKNFTEVTEFILGFSSLGKHQITISGVFLTVCILTLAGNIIIVTIVCIDHHLHTPMCFFLSMLASSEMVYTLVIRISLAGCATQMFFFVILAINNCFLLTAMGYDCYVAVCRPLRYTVIISKKACVWLGSGSLRIGLGMAIVQVTSMFGLPFCDTFVISHLFCDVTPLLNLACTDTTVNEIINFVVSVCVLVLHMGLIFISYDLIICTILKIASTEGRKKAFATCTSRLRVVISHYGCISIVYLKLKSQSFLGKNRLISVTYTIITPLLNSVMCSLRNRSSKMLCRGKWNVLI</sequence>
<organism evidence="13 14">
    <name type="scientific">Theropithecus gelada</name>
    <name type="common">Gelada baboon</name>
    <dbReference type="NCBI Taxonomy" id="9565"/>
    <lineage>
        <taxon>Eukaryota</taxon>
        <taxon>Metazoa</taxon>
        <taxon>Chordata</taxon>
        <taxon>Craniata</taxon>
        <taxon>Vertebrata</taxon>
        <taxon>Euteleostomi</taxon>
        <taxon>Mammalia</taxon>
        <taxon>Eutheria</taxon>
        <taxon>Euarchontoglires</taxon>
        <taxon>Primates</taxon>
        <taxon>Haplorrhini</taxon>
        <taxon>Catarrhini</taxon>
        <taxon>Cercopithecidae</taxon>
        <taxon>Cercopithecinae</taxon>
        <taxon>Theropithecus</taxon>
    </lineage>
</organism>